<protein>
    <recommendedName>
        <fullName evidence="6">RNA methyltransferase</fullName>
        <ecNumber evidence="6">2.1.1.-</ecNumber>
    </recommendedName>
</protein>
<comment type="similarity">
    <text evidence="1 6">Belongs to the methyltransferase superfamily.</text>
</comment>
<dbReference type="InterPro" id="IPR039772">
    <property type="entry name" value="Bin3-like"/>
</dbReference>
<dbReference type="Gene3D" id="3.40.50.150">
    <property type="entry name" value="Vaccinia Virus protein VP39"/>
    <property type="match status" value="1"/>
</dbReference>
<dbReference type="PROSITE" id="PS51515">
    <property type="entry name" value="BIN3_SAM"/>
    <property type="match status" value="1"/>
</dbReference>
<dbReference type="PANTHER" id="PTHR12315">
    <property type="entry name" value="BICOID-INTERACTING PROTEIN RELATED"/>
    <property type="match status" value="1"/>
</dbReference>
<sequence>MNISSNTQPIHGNYRGYYTKRPFVHDPRLTLLPTSIFKDARVLDVGCNEGWVTCEIAQSWGARRVIGVDIDDTLVRAAWKRRRTVWSQQEPATHEATPADDHPSKGKKRKKCSEECHEFPRIPRPEYFPASCEHMFSPLPIPAARSPEDAHTFPHNVMFYTADWVNHDIPEDANQYDVVVAFSISKWIHLNGGDEGLRCFFHRVHSVLLPGGKFVLEPQEWETYAKARRMDAKLKENAKSLQLRPEDFERVLSEIGFGPAQHVGITGEGGFRRPVDIYVKTG</sequence>
<dbReference type="Pfam" id="PF13649">
    <property type="entry name" value="Methyltransf_25"/>
    <property type="match status" value="1"/>
</dbReference>
<dbReference type="InterPro" id="IPR041698">
    <property type="entry name" value="Methyltransf_25"/>
</dbReference>
<feature type="region of interest" description="Disordered" evidence="7">
    <location>
        <begin position="86"/>
        <end position="108"/>
    </location>
</feature>
<dbReference type="Pfam" id="PF06859">
    <property type="entry name" value="Bin3"/>
    <property type="match status" value="1"/>
</dbReference>
<dbReference type="InterPro" id="IPR029063">
    <property type="entry name" value="SAM-dependent_MTases_sf"/>
</dbReference>
<evidence type="ECO:0000313" key="9">
    <source>
        <dbReference type="EMBL" id="OCH92197.1"/>
    </source>
</evidence>
<reference evidence="9 10" key="1">
    <citation type="submission" date="2016-07" db="EMBL/GenBank/DDBJ databases">
        <title>Draft genome of the white-rot fungus Obba rivulosa 3A-2.</title>
        <authorList>
            <consortium name="DOE Joint Genome Institute"/>
            <person name="Miettinen O."/>
            <person name="Riley R."/>
            <person name="Acob R."/>
            <person name="Barry K."/>
            <person name="Cullen D."/>
            <person name="De Vries R."/>
            <person name="Hainaut M."/>
            <person name="Hatakka A."/>
            <person name="Henrissat B."/>
            <person name="Hilden K."/>
            <person name="Kuo R."/>
            <person name="Labutti K."/>
            <person name="Lipzen A."/>
            <person name="Makela M.R."/>
            <person name="Sandor L."/>
            <person name="Spatafora J.W."/>
            <person name="Grigoriev I.V."/>
            <person name="Hibbett D.S."/>
        </authorList>
    </citation>
    <scope>NUCLEOTIDE SEQUENCE [LARGE SCALE GENOMIC DNA]</scope>
    <source>
        <strain evidence="9 10">3A-2</strain>
    </source>
</reference>
<dbReference type="PANTHER" id="PTHR12315:SF0">
    <property type="entry name" value="7SK SNRNA METHYLPHOSPHATE CAPPING ENZYME"/>
    <property type="match status" value="1"/>
</dbReference>
<organism evidence="9 10">
    <name type="scientific">Obba rivulosa</name>
    <dbReference type="NCBI Taxonomy" id="1052685"/>
    <lineage>
        <taxon>Eukaryota</taxon>
        <taxon>Fungi</taxon>
        <taxon>Dikarya</taxon>
        <taxon>Basidiomycota</taxon>
        <taxon>Agaricomycotina</taxon>
        <taxon>Agaricomycetes</taxon>
        <taxon>Polyporales</taxon>
        <taxon>Gelatoporiaceae</taxon>
        <taxon>Obba</taxon>
    </lineage>
</organism>
<evidence type="ECO:0000256" key="3">
    <source>
        <dbReference type="ARBA" id="ARBA00022679"/>
    </source>
</evidence>
<evidence type="ECO:0000256" key="6">
    <source>
        <dbReference type="RuleBase" id="RU367087"/>
    </source>
</evidence>
<evidence type="ECO:0000256" key="7">
    <source>
        <dbReference type="SAM" id="MobiDB-lite"/>
    </source>
</evidence>
<dbReference type="InterPro" id="IPR010675">
    <property type="entry name" value="Bin3_C"/>
</dbReference>
<dbReference type="AlphaFoldDB" id="A0A8E2B4D1"/>
<keyword evidence="2 6" id="KW-0489">Methyltransferase</keyword>
<gene>
    <name evidence="9" type="ORF">OBBRIDRAFT_727330</name>
</gene>
<dbReference type="EC" id="2.1.1.-" evidence="6"/>
<dbReference type="InterPro" id="IPR024160">
    <property type="entry name" value="BIN3_SAM-bd_dom"/>
</dbReference>
<dbReference type="Proteomes" id="UP000250043">
    <property type="component" value="Unassembled WGS sequence"/>
</dbReference>
<dbReference type="GO" id="GO:0017069">
    <property type="term" value="F:snRNA binding"/>
    <property type="evidence" value="ECO:0007669"/>
    <property type="project" value="TreeGrafter"/>
</dbReference>
<evidence type="ECO:0000313" key="10">
    <source>
        <dbReference type="Proteomes" id="UP000250043"/>
    </source>
</evidence>
<dbReference type="GO" id="GO:0008173">
    <property type="term" value="F:RNA methyltransferase activity"/>
    <property type="evidence" value="ECO:0007669"/>
    <property type="project" value="UniProtKB-UniRule"/>
</dbReference>
<dbReference type="GO" id="GO:0008171">
    <property type="term" value="F:O-methyltransferase activity"/>
    <property type="evidence" value="ECO:0007669"/>
    <property type="project" value="UniProtKB-UniRule"/>
</dbReference>
<keyword evidence="3 6" id="KW-0808">Transferase</keyword>
<evidence type="ECO:0000256" key="2">
    <source>
        <dbReference type="ARBA" id="ARBA00022603"/>
    </source>
</evidence>
<proteinExistence type="inferred from homology"/>
<dbReference type="OrthoDB" id="540004at2759"/>
<evidence type="ECO:0000256" key="1">
    <source>
        <dbReference type="ARBA" id="ARBA00008361"/>
    </source>
</evidence>
<accession>A0A8E2B4D1</accession>
<dbReference type="GO" id="GO:0040031">
    <property type="term" value="P:snRNA modification"/>
    <property type="evidence" value="ECO:0007669"/>
    <property type="project" value="TreeGrafter"/>
</dbReference>
<dbReference type="GO" id="GO:0032259">
    <property type="term" value="P:methylation"/>
    <property type="evidence" value="ECO:0007669"/>
    <property type="project" value="UniProtKB-KW"/>
</dbReference>
<keyword evidence="10" id="KW-1185">Reference proteome</keyword>
<name>A0A8E2B4D1_9APHY</name>
<keyword evidence="4 5" id="KW-0949">S-adenosyl-L-methionine</keyword>
<evidence type="ECO:0000256" key="4">
    <source>
        <dbReference type="ARBA" id="ARBA00022691"/>
    </source>
</evidence>
<feature type="domain" description="Bin3-type SAM" evidence="8">
    <location>
        <begin position="26"/>
        <end position="282"/>
    </location>
</feature>
<dbReference type="EMBL" id="KV722373">
    <property type="protein sequence ID" value="OCH92197.1"/>
    <property type="molecule type" value="Genomic_DNA"/>
</dbReference>
<evidence type="ECO:0000259" key="8">
    <source>
        <dbReference type="PROSITE" id="PS51515"/>
    </source>
</evidence>
<evidence type="ECO:0000256" key="5">
    <source>
        <dbReference type="PROSITE-ProRule" id="PRU00848"/>
    </source>
</evidence>
<dbReference type="CDD" id="cd02440">
    <property type="entry name" value="AdoMet_MTases"/>
    <property type="match status" value="1"/>
</dbReference>
<dbReference type="SUPFAM" id="SSF53335">
    <property type="entry name" value="S-adenosyl-L-methionine-dependent methyltransferases"/>
    <property type="match status" value="1"/>
</dbReference>